<dbReference type="Pfam" id="PF13581">
    <property type="entry name" value="HATPase_c_2"/>
    <property type="match status" value="1"/>
</dbReference>
<dbReference type="InterPro" id="IPR003594">
    <property type="entry name" value="HATPase_dom"/>
</dbReference>
<dbReference type="CDD" id="cd16936">
    <property type="entry name" value="HATPase_RsbW-like"/>
    <property type="match status" value="1"/>
</dbReference>
<keyword evidence="1" id="KW-0808">Transferase</keyword>
<dbReference type="PANTHER" id="PTHR35526">
    <property type="entry name" value="ANTI-SIGMA-F FACTOR RSBW-RELATED"/>
    <property type="match status" value="1"/>
</dbReference>
<evidence type="ECO:0000256" key="1">
    <source>
        <dbReference type="ARBA" id="ARBA00022527"/>
    </source>
</evidence>
<accession>A0ABU4N916</accession>
<dbReference type="InterPro" id="IPR050267">
    <property type="entry name" value="Anti-sigma-factor_SerPK"/>
</dbReference>
<name>A0ABU4N916_9ACTN</name>
<keyword evidence="1" id="KW-0418">Kinase</keyword>
<keyword evidence="3" id="KW-0067">ATP-binding</keyword>
<gene>
    <name evidence="3" type="ORF">PV662_07265</name>
</gene>
<sequence length="134" mass="13754">MSEGPVLRMEFDGAELPLVRSLVEEAALRARLATAVKGALVQAVSEIATNAVVHGGGAGAVELRVVAGELRCEVTDSGPGPAARRPEGHGLRLAESLFADVGTTGRIAVHSTPRGTTTTLFVPLPARVTAPPAR</sequence>
<evidence type="ECO:0000259" key="2">
    <source>
        <dbReference type="Pfam" id="PF13581"/>
    </source>
</evidence>
<organism evidence="3 4">
    <name type="scientific">Streptomyces europaeiscabiei</name>
    <dbReference type="NCBI Taxonomy" id="146819"/>
    <lineage>
        <taxon>Bacteria</taxon>
        <taxon>Bacillati</taxon>
        <taxon>Actinomycetota</taxon>
        <taxon>Actinomycetes</taxon>
        <taxon>Kitasatosporales</taxon>
        <taxon>Streptomycetaceae</taxon>
        <taxon>Streptomyces</taxon>
    </lineage>
</organism>
<keyword evidence="3" id="KW-0547">Nucleotide-binding</keyword>
<dbReference type="Gene3D" id="3.30.565.10">
    <property type="entry name" value="Histidine kinase-like ATPase, C-terminal domain"/>
    <property type="match status" value="1"/>
</dbReference>
<dbReference type="PANTHER" id="PTHR35526:SF3">
    <property type="entry name" value="ANTI-SIGMA-F FACTOR RSBW"/>
    <property type="match status" value="1"/>
</dbReference>
<evidence type="ECO:0000313" key="3">
    <source>
        <dbReference type="EMBL" id="MDX3699565.1"/>
    </source>
</evidence>
<dbReference type="GO" id="GO:0005524">
    <property type="term" value="F:ATP binding"/>
    <property type="evidence" value="ECO:0007669"/>
    <property type="project" value="UniProtKB-KW"/>
</dbReference>
<dbReference type="RefSeq" id="WP_319055138.1">
    <property type="nucleotide sequence ID" value="NZ_JARAUR010000229.1"/>
</dbReference>
<feature type="domain" description="Histidine kinase/HSP90-like ATPase" evidence="2">
    <location>
        <begin position="14"/>
        <end position="120"/>
    </location>
</feature>
<dbReference type="Proteomes" id="UP001271274">
    <property type="component" value="Unassembled WGS sequence"/>
</dbReference>
<protein>
    <submittedName>
        <fullName evidence="3">ATP-binding protein</fullName>
    </submittedName>
</protein>
<evidence type="ECO:0000313" key="4">
    <source>
        <dbReference type="Proteomes" id="UP001271274"/>
    </source>
</evidence>
<dbReference type="InterPro" id="IPR036890">
    <property type="entry name" value="HATPase_C_sf"/>
</dbReference>
<keyword evidence="1" id="KW-0723">Serine/threonine-protein kinase</keyword>
<proteinExistence type="predicted"/>
<reference evidence="3 4" key="1">
    <citation type="journal article" date="2023" name="Microb. Genom.">
        <title>Mesoterricola silvestris gen. nov., sp. nov., Mesoterricola sediminis sp. nov., Geothrix oryzae sp. nov., Geothrix edaphica sp. nov., Geothrix rubra sp. nov., and Geothrix limicola sp. nov., six novel members of Acidobacteriota isolated from soils.</title>
        <authorList>
            <person name="Weisberg A.J."/>
            <person name="Pearce E."/>
            <person name="Kramer C.G."/>
            <person name="Chang J.H."/>
            <person name="Clarke C.R."/>
        </authorList>
    </citation>
    <scope>NUCLEOTIDE SEQUENCE [LARGE SCALE GENOMIC DNA]</scope>
    <source>
        <strain evidence="3 4">ID09-01A</strain>
    </source>
</reference>
<comment type="caution">
    <text evidence="3">The sequence shown here is derived from an EMBL/GenBank/DDBJ whole genome shotgun (WGS) entry which is preliminary data.</text>
</comment>
<keyword evidence="4" id="KW-1185">Reference proteome</keyword>
<dbReference type="EMBL" id="JARAYU010000002">
    <property type="protein sequence ID" value="MDX3699565.1"/>
    <property type="molecule type" value="Genomic_DNA"/>
</dbReference>
<dbReference type="SUPFAM" id="SSF55874">
    <property type="entry name" value="ATPase domain of HSP90 chaperone/DNA topoisomerase II/histidine kinase"/>
    <property type="match status" value="1"/>
</dbReference>